<keyword evidence="7 10" id="KW-0472">Membrane</keyword>
<dbReference type="EC" id="2.3.1.275" evidence="10"/>
<evidence type="ECO:0000313" key="12">
    <source>
        <dbReference type="Proteomes" id="UP000051373"/>
    </source>
</evidence>
<evidence type="ECO:0000256" key="9">
    <source>
        <dbReference type="ARBA" id="ARBA00023264"/>
    </source>
</evidence>
<comment type="function">
    <text evidence="10">Catalyzes the transfer of an acyl group from acyl-phosphate (acyl-PO(4)) to glycerol-3-phosphate (G3P) to form lysophosphatidic acid (LPA). This enzyme utilizes acyl-phosphate as fatty acyl donor, but not acyl-CoA or acyl-ACP.</text>
</comment>
<feature type="transmembrane region" description="Helical" evidence="10">
    <location>
        <begin position="6"/>
        <end position="25"/>
    </location>
</feature>
<dbReference type="Pfam" id="PF02660">
    <property type="entry name" value="G3P_acyltransf"/>
    <property type="match status" value="1"/>
</dbReference>
<dbReference type="HAMAP" id="MF_01043">
    <property type="entry name" value="PlsY"/>
    <property type="match status" value="1"/>
</dbReference>
<keyword evidence="5 10" id="KW-1133">Transmembrane helix</keyword>
<dbReference type="PANTHER" id="PTHR30309:SF0">
    <property type="entry name" value="GLYCEROL-3-PHOSPHATE ACYLTRANSFERASE-RELATED"/>
    <property type="match status" value="1"/>
</dbReference>
<feature type="transmembrane region" description="Helical" evidence="10">
    <location>
        <begin position="46"/>
        <end position="65"/>
    </location>
</feature>
<evidence type="ECO:0000256" key="6">
    <source>
        <dbReference type="ARBA" id="ARBA00023098"/>
    </source>
</evidence>
<reference evidence="11 12" key="1">
    <citation type="journal article" date="2015" name="Microbiome">
        <title>Genomic resolution of linkages in carbon, nitrogen, and sulfur cycling among widespread estuary sediment bacteria.</title>
        <authorList>
            <person name="Baker B.J."/>
            <person name="Lazar C.S."/>
            <person name="Teske A.P."/>
            <person name="Dick G.J."/>
        </authorList>
    </citation>
    <scope>NUCLEOTIDE SEQUENCE [LARGE SCALE GENOMIC DNA]</scope>
    <source>
        <strain evidence="11">SM23_42</strain>
    </source>
</reference>
<evidence type="ECO:0000256" key="2">
    <source>
        <dbReference type="ARBA" id="ARBA00022516"/>
    </source>
</evidence>
<comment type="subunit">
    <text evidence="10">Probably interacts with PlsX.</text>
</comment>
<dbReference type="STRING" id="1703779.AMJ83_08400"/>
<feature type="transmembrane region" description="Helical" evidence="10">
    <location>
        <begin position="132"/>
        <end position="152"/>
    </location>
</feature>
<comment type="catalytic activity">
    <reaction evidence="10">
        <text>an acyl phosphate + sn-glycerol 3-phosphate = a 1-acyl-sn-glycero-3-phosphate + phosphate</text>
        <dbReference type="Rhea" id="RHEA:34075"/>
        <dbReference type="ChEBI" id="CHEBI:43474"/>
        <dbReference type="ChEBI" id="CHEBI:57597"/>
        <dbReference type="ChEBI" id="CHEBI:57970"/>
        <dbReference type="ChEBI" id="CHEBI:59918"/>
        <dbReference type="EC" id="2.3.1.275"/>
    </reaction>
</comment>
<keyword evidence="4 10" id="KW-0812">Transmembrane</keyword>
<comment type="pathway">
    <text evidence="10">Lipid metabolism; phospholipid metabolism.</text>
</comment>
<keyword evidence="1 10" id="KW-1003">Cell membrane</keyword>
<comment type="similarity">
    <text evidence="10">Belongs to the PlsY family.</text>
</comment>
<sequence>MAHIISFIIGFVFGMIPFSYMLGLIRGVDLRKVGSGNIGATNLGRALGFPFFAGGFLLDALKGLIPVLLTNSLYGIGTFAGAGAILGHIFNPIFRFRGGKGVATAIGVAVALMIKSFALALGIWILVYLSTYLVSLASICFAVALPLLAIILQEGVPGDRILFIIIAVIVIFSHRSNITRLLNNKEPKTILWRPR</sequence>
<dbReference type="UniPathway" id="UPA00085"/>
<keyword evidence="3 10" id="KW-0808">Transferase</keyword>
<evidence type="ECO:0000256" key="10">
    <source>
        <dbReference type="HAMAP-Rule" id="MF_01043"/>
    </source>
</evidence>
<dbReference type="AlphaFoldDB" id="A0A0S8FQS9"/>
<name>A0A0S8FQS9_UNCW3</name>
<evidence type="ECO:0000256" key="7">
    <source>
        <dbReference type="ARBA" id="ARBA00023136"/>
    </source>
</evidence>
<feature type="transmembrane region" description="Helical" evidence="10">
    <location>
        <begin position="71"/>
        <end position="90"/>
    </location>
</feature>
<dbReference type="PANTHER" id="PTHR30309">
    <property type="entry name" value="INNER MEMBRANE PROTEIN YGIH"/>
    <property type="match status" value="1"/>
</dbReference>
<dbReference type="Proteomes" id="UP000051373">
    <property type="component" value="Unassembled WGS sequence"/>
</dbReference>
<evidence type="ECO:0000256" key="3">
    <source>
        <dbReference type="ARBA" id="ARBA00022679"/>
    </source>
</evidence>
<evidence type="ECO:0000313" key="11">
    <source>
        <dbReference type="EMBL" id="KPK63081.1"/>
    </source>
</evidence>
<organism evidence="11 12">
    <name type="scientific">candidate division WOR_3 bacterium SM23_42</name>
    <dbReference type="NCBI Taxonomy" id="1703779"/>
    <lineage>
        <taxon>Bacteria</taxon>
        <taxon>Bacteria division WOR-3</taxon>
    </lineage>
</organism>
<keyword evidence="8 10" id="KW-0594">Phospholipid biosynthesis</keyword>
<evidence type="ECO:0000256" key="5">
    <source>
        <dbReference type="ARBA" id="ARBA00022989"/>
    </source>
</evidence>
<comment type="caution">
    <text evidence="11">The sequence shown here is derived from an EMBL/GenBank/DDBJ whole genome shotgun (WGS) entry which is preliminary data.</text>
</comment>
<evidence type="ECO:0000256" key="4">
    <source>
        <dbReference type="ARBA" id="ARBA00022692"/>
    </source>
</evidence>
<evidence type="ECO:0000256" key="1">
    <source>
        <dbReference type="ARBA" id="ARBA00022475"/>
    </source>
</evidence>
<dbReference type="PATRIC" id="fig|1703779.3.peg.428"/>
<dbReference type="GO" id="GO:0043772">
    <property type="term" value="F:acyl-phosphate glycerol-3-phosphate acyltransferase activity"/>
    <property type="evidence" value="ECO:0007669"/>
    <property type="project" value="UniProtKB-UniRule"/>
</dbReference>
<dbReference type="GO" id="GO:0008654">
    <property type="term" value="P:phospholipid biosynthetic process"/>
    <property type="evidence" value="ECO:0007669"/>
    <property type="project" value="UniProtKB-UniRule"/>
</dbReference>
<dbReference type="InterPro" id="IPR003811">
    <property type="entry name" value="G3P_acylTferase_PlsY"/>
</dbReference>
<protein>
    <recommendedName>
        <fullName evidence="10">Glycerol-3-phosphate acyltransferase</fullName>
    </recommendedName>
    <alternativeName>
        <fullName evidence="10">Acyl-PO4 G3P acyltransferase</fullName>
    </alternativeName>
    <alternativeName>
        <fullName evidence="10">Acyl-phosphate--glycerol-3-phosphate acyltransferase</fullName>
    </alternativeName>
    <alternativeName>
        <fullName evidence="10">G3P acyltransferase</fullName>
        <shortName evidence="10">GPAT</shortName>
        <ecNumber evidence="10">2.3.1.275</ecNumber>
    </alternativeName>
    <alternativeName>
        <fullName evidence="10">Lysophosphatidic acid synthase</fullName>
        <shortName evidence="10">LPA synthase</shortName>
    </alternativeName>
</protein>
<keyword evidence="9 10" id="KW-1208">Phospholipid metabolism</keyword>
<feature type="transmembrane region" description="Helical" evidence="10">
    <location>
        <begin position="102"/>
        <end position="126"/>
    </location>
</feature>
<evidence type="ECO:0000256" key="8">
    <source>
        <dbReference type="ARBA" id="ARBA00023209"/>
    </source>
</evidence>
<comment type="subcellular location">
    <subcellularLocation>
        <location evidence="10">Cell membrane</location>
        <topology evidence="10">Multi-pass membrane protein</topology>
    </subcellularLocation>
</comment>
<dbReference type="SMART" id="SM01207">
    <property type="entry name" value="G3P_acyltransf"/>
    <property type="match status" value="1"/>
</dbReference>
<proteinExistence type="inferred from homology"/>
<gene>
    <name evidence="10" type="primary">plsY</name>
    <name evidence="11" type="ORF">AMJ83_08400</name>
</gene>
<accession>A0A0S8FQS9</accession>
<dbReference type="EMBL" id="LJUJ01000019">
    <property type="protein sequence ID" value="KPK63081.1"/>
    <property type="molecule type" value="Genomic_DNA"/>
</dbReference>
<feature type="transmembrane region" description="Helical" evidence="10">
    <location>
        <begin position="161"/>
        <end position="178"/>
    </location>
</feature>
<keyword evidence="2 10" id="KW-0444">Lipid biosynthesis</keyword>
<dbReference type="GO" id="GO:0005886">
    <property type="term" value="C:plasma membrane"/>
    <property type="evidence" value="ECO:0007669"/>
    <property type="project" value="UniProtKB-SubCell"/>
</dbReference>
<keyword evidence="6 10" id="KW-0443">Lipid metabolism</keyword>
<dbReference type="NCBIfam" id="TIGR00023">
    <property type="entry name" value="glycerol-3-phosphate 1-O-acyltransferase PlsY"/>
    <property type="match status" value="1"/>
</dbReference>